<dbReference type="RefSeq" id="WP_035839083.1">
    <property type="nucleotide sequence ID" value="NZ_JACHBQ010000001.1"/>
</dbReference>
<sequence length="201" mass="22334">MDELVAQIIDEENAVVRAGLLRGADIAVTHMQTPGNRVAHRISCSSLRDWFDRTLAWPSYSRQRLQKDRNFRPALPTLMTRGEARALIKLRSCKTCAPNIGGDEVPRTSTLFAQGLKSHHIGRILADEHGVDIGTIQTVIFTRSSDTEGRFDADVVTVETENGTVHLEPRTRMQVRTVLETPTAIAREAAVRTRVGLPVQD</sequence>
<evidence type="ECO:0000313" key="1">
    <source>
        <dbReference type="EMBL" id="KGJ72063.1"/>
    </source>
</evidence>
<gene>
    <name evidence="2" type="ORF">BJ997_004078</name>
    <name evidence="1" type="ORF">GY21_17835</name>
</gene>
<proteinExistence type="predicted"/>
<name>A0A099J3Q2_9MICO</name>
<evidence type="ECO:0000313" key="2">
    <source>
        <dbReference type="EMBL" id="MBB5643530.1"/>
    </source>
</evidence>
<reference evidence="1 3" key="1">
    <citation type="submission" date="2014-08" db="EMBL/GenBank/DDBJ databases">
        <authorList>
            <person name="Sisinthy S."/>
        </authorList>
    </citation>
    <scope>NUCLEOTIDE SEQUENCE [LARGE SCALE GENOMIC DNA]</scope>
    <source>
        <strain evidence="1 3">RuG17</strain>
    </source>
</reference>
<dbReference type="AlphaFoldDB" id="A0A099J3Q2"/>
<dbReference type="EMBL" id="JACHBQ010000001">
    <property type="protein sequence ID" value="MBB5643530.1"/>
    <property type="molecule type" value="Genomic_DNA"/>
</dbReference>
<dbReference type="OrthoDB" id="5003438at2"/>
<accession>A0A099J3Q2</accession>
<evidence type="ECO:0000313" key="3">
    <source>
        <dbReference type="Proteomes" id="UP000029864"/>
    </source>
</evidence>
<dbReference type="EMBL" id="JPXF01000101">
    <property type="protein sequence ID" value="KGJ72063.1"/>
    <property type="molecule type" value="Genomic_DNA"/>
</dbReference>
<dbReference type="Proteomes" id="UP000029864">
    <property type="component" value="Unassembled WGS sequence"/>
</dbReference>
<evidence type="ECO:0000313" key="4">
    <source>
        <dbReference type="Proteomes" id="UP000561726"/>
    </source>
</evidence>
<dbReference type="Proteomes" id="UP000561726">
    <property type="component" value="Unassembled WGS sequence"/>
</dbReference>
<comment type="caution">
    <text evidence="1">The sequence shown here is derived from an EMBL/GenBank/DDBJ whole genome shotgun (WGS) entry which is preliminary data.</text>
</comment>
<organism evidence="1 3">
    <name type="scientific">Cryobacterium roopkundense</name>
    <dbReference type="NCBI Taxonomy" id="1001240"/>
    <lineage>
        <taxon>Bacteria</taxon>
        <taxon>Bacillati</taxon>
        <taxon>Actinomycetota</taxon>
        <taxon>Actinomycetes</taxon>
        <taxon>Micrococcales</taxon>
        <taxon>Microbacteriaceae</taxon>
        <taxon>Cryobacterium</taxon>
    </lineage>
</organism>
<reference evidence="2 4" key="2">
    <citation type="submission" date="2020-08" db="EMBL/GenBank/DDBJ databases">
        <title>Sequencing the genomes of 1000 actinobacteria strains.</title>
        <authorList>
            <person name="Klenk H.-P."/>
        </authorList>
    </citation>
    <scope>NUCLEOTIDE SEQUENCE [LARGE SCALE GENOMIC DNA]</scope>
    <source>
        <strain evidence="2 4">DSM 21065</strain>
    </source>
</reference>
<protein>
    <submittedName>
        <fullName evidence="1">Uncharacterized protein</fullName>
    </submittedName>
</protein>
<keyword evidence="3" id="KW-1185">Reference proteome</keyword>